<accession>A0ABX2EP97</accession>
<dbReference type="Proteomes" id="UP000737171">
    <property type="component" value="Unassembled WGS sequence"/>
</dbReference>
<reference evidence="1 2" key="1">
    <citation type="submission" date="2020-05" db="EMBL/GenBank/DDBJ databases">
        <title>Aquincola sp. isolate from soil.</title>
        <authorList>
            <person name="Han J."/>
            <person name="Kim D.-U."/>
        </authorList>
    </citation>
    <scope>NUCLEOTIDE SEQUENCE [LARGE SCALE GENOMIC DNA]</scope>
    <source>
        <strain evidence="1 2">S2</strain>
    </source>
</reference>
<dbReference type="RefSeq" id="WP_173129351.1">
    <property type="nucleotide sequence ID" value="NZ_JABRWJ010000008.1"/>
</dbReference>
<evidence type="ECO:0000313" key="1">
    <source>
        <dbReference type="EMBL" id="NRF70393.1"/>
    </source>
</evidence>
<sequence>MRTSRLVVAALIAILLGVGQFTPALSNAWRLLTSRGFVLPAESSIWRFRVTQMNEGSGGWWLYGEDDRYYYRFIGRDEAPYEKITRREALRCQGFDARRYESWCRK</sequence>
<comment type="caution">
    <text evidence="1">The sequence shown here is derived from an EMBL/GenBank/DDBJ whole genome shotgun (WGS) entry which is preliminary data.</text>
</comment>
<evidence type="ECO:0008006" key="3">
    <source>
        <dbReference type="Google" id="ProtNLM"/>
    </source>
</evidence>
<gene>
    <name evidence="1" type="ORF">HLB44_25640</name>
</gene>
<dbReference type="EMBL" id="JABRWJ010000008">
    <property type="protein sequence ID" value="NRF70393.1"/>
    <property type="molecule type" value="Genomic_DNA"/>
</dbReference>
<proteinExistence type="predicted"/>
<protein>
    <recommendedName>
        <fullName evidence="3">DUF995 domain-containing protein</fullName>
    </recommendedName>
</protein>
<organism evidence="1 2">
    <name type="scientific">Pseudaquabacterium terrae</name>
    <dbReference type="NCBI Taxonomy" id="2732868"/>
    <lineage>
        <taxon>Bacteria</taxon>
        <taxon>Pseudomonadati</taxon>
        <taxon>Pseudomonadota</taxon>
        <taxon>Betaproteobacteria</taxon>
        <taxon>Burkholderiales</taxon>
        <taxon>Sphaerotilaceae</taxon>
        <taxon>Pseudaquabacterium</taxon>
    </lineage>
</organism>
<name>A0ABX2EP97_9BURK</name>
<evidence type="ECO:0000313" key="2">
    <source>
        <dbReference type="Proteomes" id="UP000737171"/>
    </source>
</evidence>
<keyword evidence="2" id="KW-1185">Reference proteome</keyword>